<keyword evidence="2" id="KW-1185">Reference proteome</keyword>
<protein>
    <submittedName>
        <fullName evidence="1">Uncharacterized protein</fullName>
    </submittedName>
</protein>
<dbReference type="EMBL" id="AP019308">
    <property type="protein sequence ID" value="BBH24139.1"/>
    <property type="molecule type" value="Genomic_DNA"/>
</dbReference>
<organism evidence="1 2">
    <name type="scientific">Paenibacillus baekrokdamisoli</name>
    <dbReference type="NCBI Taxonomy" id="1712516"/>
    <lineage>
        <taxon>Bacteria</taxon>
        <taxon>Bacillati</taxon>
        <taxon>Bacillota</taxon>
        <taxon>Bacilli</taxon>
        <taxon>Bacillales</taxon>
        <taxon>Paenibacillaceae</taxon>
        <taxon>Paenibacillus</taxon>
    </lineage>
</organism>
<reference evidence="1 2" key="1">
    <citation type="submission" date="2018-11" db="EMBL/GenBank/DDBJ databases">
        <title>Complete genome sequence of Paenibacillus baekrokdamisoli strain KCTC 33723.</title>
        <authorList>
            <person name="Kang S.W."/>
            <person name="Lee K.C."/>
            <person name="Kim K.K."/>
            <person name="Kim J.S."/>
            <person name="Kim D.S."/>
            <person name="Ko S.H."/>
            <person name="Yang S.H."/>
            <person name="Lee J.S."/>
        </authorList>
    </citation>
    <scope>NUCLEOTIDE SEQUENCE [LARGE SCALE GENOMIC DNA]</scope>
    <source>
        <strain evidence="1 2">KCTC 33723</strain>
    </source>
</reference>
<dbReference type="RefSeq" id="WP_125664156.1">
    <property type="nucleotide sequence ID" value="NZ_AP019308.1"/>
</dbReference>
<evidence type="ECO:0000313" key="1">
    <source>
        <dbReference type="EMBL" id="BBH24139.1"/>
    </source>
</evidence>
<accession>A0A3G9JM89</accession>
<sequence length="252" mass="28952">MGVEYSHYILLETEPGIKIDRVIGILQSFCEEGMLDNEEIQFLINPHESQDQKQTINLQKFIVDGSNIEGDFRIDIDLYESSNSEKYTRIFKQNTFMIEDVEDLYGHTLSIIGGNRVLLPFGEQVLDIIHNGKSIYSDFDVESSIHINIAEKISFMDRIFNKGKQTKVLSFNTMPFLHSTEGNKDEITILFRLGYTGEEVEITIKPYYFAFCINMGKCLPKEGLNGLELTDTFRSLLINAGYKNIIEFSVFH</sequence>
<evidence type="ECO:0000313" key="2">
    <source>
        <dbReference type="Proteomes" id="UP000275368"/>
    </source>
</evidence>
<dbReference type="Proteomes" id="UP000275368">
    <property type="component" value="Chromosome"/>
</dbReference>
<proteinExistence type="predicted"/>
<name>A0A3G9JM89_9BACL</name>
<gene>
    <name evidence="1" type="ORF">Back11_54840</name>
</gene>
<dbReference type="AlphaFoldDB" id="A0A3G9JM89"/>
<dbReference type="KEGG" id="pbk:Back11_54840"/>